<dbReference type="Proteomes" id="UP000319836">
    <property type="component" value="Unassembled WGS sequence"/>
</dbReference>
<evidence type="ECO:0000313" key="1">
    <source>
        <dbReference type="EMBL" id="TMQ69567.1"/>
    </source>
</evidence>
<proteinExistence type="predicted"/>
<protein>
    <recommendedName>
        <fullName evidence="3">Lipoprotein</fullName>
    </recommendedName>
</protein>
<evidence type="ECO:0000313" key="2">
    <source>
        <dbReference type="Proteomes" id="UP000319836"/>
    </source>
</evidence>
<accession>A0A538U0Z6</accession>
<gene>
    <name evidence="1" type="ORF">E6K80_11280</name>
</gene>
<dbReference type="AlphaFoldDB" id="A0A538U0Z6"/>
<dbReference type="EMBL" id="VBPA01000287">
    <property type="protein sequence ID" value="TMQ69567.1"/>
    <property type="molecule type" value="Genomic_DNA"/>
</dbReference>
<dbReference type="PROSITE" id="PS51257">
    <property type="entry name" value="PROKAR_LIPOPROTEIN"/>
    <property type="match status" value="1"/>
</dbReference>
<comment type="caution">
    <text evidence="1">The sequence shown here is derived from an EMBL/GenBank/DDBJ whole genome shotgun (WGS) entry which is preliminary data.</text>
</comment>
<name>A0A538U0Z6_UNCEI</name>
<evidence type="ECO:0008006" key="3">
    <source>
        <dbReference type="Google" id="ProtNLM"/>
    </source>
</evidence>
<sequence length="227" mass="25175">MCRSRRFLGIALAIFALAGGGCSSSPGSPSLFVLGPRPSAKAPVADSPQSLLRLFEWSYVNRDVGHYRMLFTDDFRFVFSALDPSGNAYRDSWTREQELEYFTHLVSGGGANPPVTSITLLLDRNFQVSEDPRRPGPWHRLIRTSVTLKVVGSTEVEISGFANFVFTRGDSAQIPDDLAAQGVRPDSTRWFIDRWEDDTFQAAGLRTMPTMKFTWGALKVLYLAAGS</sequence>
<organism evidence="1 2">
    <name type="scientific">Eiseniibacteriota bacterium</name>
    <dbReference type="NCBI Taxonomy" id="2212470"/>
    <lineage>
        <taxon>Bacteria</taxon>
        <taxon>Candidatus Eiseniibacteriota</taxon>
    </lineage>
</organism>
<reference evidence="1 2" key="1">
    <citation type="journal article" date="2019" name="Nat. Microbiol.">
        <title>Mediterranean grassland soil C-N compound turnover is dependent on rainfall and depth, and is mediated by genomically divergent microorganisms.</title>
        <authorList>
            <person name="Diamond S."/>
            <person name="Andeer P.F."/>
            <person name="Li Z."/>
            <person name="Crits-Christoph A."/>
            <person name="Burstein D."/>
            <person name="Anantharaman K."/>
            <person name="Lane K.R."/>
            <person name="Thomas B.C."/>
            <person name="Pan C."/>
            <person name="Northen T.R."/>
            <person name="Banfield J.F."/>
        </authorList>
    </citation>
    <scope>NUCLEOTIDE SEQUENCE [LARGE SCALE GENOMIC DNA]</scope>
    <source>
        <strain evidence="1">WS_10</strain>
    </source>
</reference>